<dbReference type="GO" id="GO:0003676">
    <property type="term" value="F:nucleic acid binding"/>
    <property type="evidence" value="ECO:0007669"/>
    <property type="project" value="InterPro"/>
</dbReference>
<evidence type="ECO:0000313" key="1">
    <source>
        <dbReference type="EMBL" id="KAJ1974074.1"/>
    </source>
</evidence>
<dbReference type="SUPFAM" id="SSF82708">
    <property type="entry name" value="R3H domain"/>
    <property type="match status" value="1"/>
</dbReference>
<proteinExistence type="predicted"/>
<dbReference type="OrthoDB" id="10256743at2759"/>
<keyword evidence="2" id="KW-1185">Reference proteome</keyword>
<gene>
    <name evidence="1" type="ORF">H4R34_004856</name>
</gene>
<dbReference type="CDD" id="cd02325">
    <property type="entry name" value="R3H"/>
    <property type="match status" value="1"/>
</dbReference>
<accession>A0A9W8EAS3</accession>
<evidence type="ECO:0008006" key="3">
    <source>
        <dbReference type="Google" id="ProtNLM"/>
    </source>
</evidence>
<comment type="caution">
    <text evidence="1">The sequence shown here is derived from an EMBL/GenBank/DDBJ whole genome shotgun (WGS) entry which is preliminary data.</text>
</comment>
<dbReference type="Proteomes" id="UP001151582">
    <property type="component" value="Unassembled WGS sequence"/>
</dbReference>
<reference evidence="1" key="1">
    <citation type="submission" date="2022-07" db="EMBL/GenBank/DDBJ databases">
        <title>Phylogenomic reconstructions and comparative analyses of Kickxellomycotina fungi.</title>
        <authorList>
            <person name="Reynolds N.K."/>
            <person name="Stajich J.E."/>
            <person name="Barry K."/>
            <person name="Grigoriev I.V."/>
            <person name="Crous P."/>
            <person name="Smith M.E."/>
        </authorList>
    </citation>
    <scope>NUCLEOTIDE SEQUENCE</scope>
    <source>
        <strain evidence="1">RSA 567</strain>
    </source>
</reference>
<protein>
    <recommendedName>
        <fullName evidence="3">R3H-associated N-terminal domain-containing protein</fullName>
    </recommendedName>
</protein>
<dbReference type="AlphaFoldDB" id="A0A9W8EAS3"/>
<organism evidence="1 2">
    <name type="scientific">Dimargaris verticillata</name>
    <dbReference type="NCBI Taxonomy" id="2761393"/>
    <lineage>
        <taxon>Eukaryota</taxon>
        <taxon>Fungi</taxon>
        <taxon>Fungi incertae sedis</taxon>
        <taxon>Zoopagomycota</taxon>
        <taxon>Kickxellomycotina</taxon>
        <taxon>Dimargaritomycetes</taxon>
        <taxon>Dimargaritales</taxon>
        <taxon>Dimargaritaceae</taxon>
        <taxon>Dimargaris</taxon>
    </lineage>
</organism>
<dbReference type="EMBL" id="JANBQB010000710">
    <property type="protein sequence ID" value="KAJ1974074.1"/>
    <property type="molecule type" value="Genomic_DNA"/>
</dbReference>
<sequence>MFVTTLAATFTRDPLATDLLPPISLQEPTTSKTVPRPQVAAAKASAAARAHVKAREATLRSGRRHLRRLANAQLLDHPMTRHPRDAIYNTSIFPEPQLSWSTYGFHRASVRRVLLADMDAISKCDPMPWARMGEESHTNSMSSHIPPNAAHPIAQLIRRRRAPGRHFRHTIRHTSVTADFIQQYEQPIIDAMHEWFGTTMPQESGRRRSLGASTKASIDSLLPLSSLDPLAAEMTTADPRVAQANSNEEDGEGDEWSHDWDLVESAEAGGLPVVTEEIDPEDLVIVSHQPAQLSDYRKGTTLDLSAPLARPQHTADYLCWETNGFVRLIIHTLSNYYGLQSHSRTGPDGVRRIYVSPPIPPTNLDPMYLSMSLASSIWPDQTMADYLFQ</sequence>
<evidence type="ECO:0000313" key="2">
    <source>
        <dbReference type="Proteomes" id="UP001151582"/>
    </source>
</evidence>
<name>A0A9W8EAS3_9FUNG</name>
<dbReference type="InterPro" id="IPR036867">
    <property type="entry name" value="R3H_dom_sf"/>
</dbReference>